<proteinExistence type="predicted"/>
<organism evidence="5 6">
    <name type="scientific">Tumebacillus algifaecis</name>
    <dbReference type="NCBI Taxonomy" id="1214604"/>
    <lineage>
        <taxon>Bacteria</taxon>
        <taxon>Bacillati</taxon>
        <taxon>Bacillota</taxon>
        <taxon>Bacilli</taxon>
        <taxon>Bacillales</taxon>
        <taxon>Alicyclobacillaceae</taxon>
        <taxon>Tumebacillus</taxon>
    </lineage>
</organism>
<evidence type="ECO:0000313" key="6">
    <source>
        <dbReference type="Proteomes" id="UP000214688"/>
    </source>
</evidence>
<dbReference type="OrthoDB" id="9802328at2"/>
<dbReference type="InterPro" id="IPR036388">
    <property type="entry name" value="WH-like_DNA-bd_sf"/>
</dbReference>
<keyword evidence="2" id="KW-0238">DNA-binding</keyword>
<dbReference type="PRINTS" id="PR00035">
    <property type="entry name" value="HTHGNTR"/>
</dbReference>
<keyword evidence="1" id="KW-0805">Transcription regulation</keyword>
<dbReference type="FunFam" id="1.10.10.10:FF:000079">
    <property type="entry name" value="GntR family transcriptional regulator"/>
    <property type="match status" value="1"/>
</dbReference>
<accession>A0A223D3Z8</accession>
<dbReference type="SMART" id="SM00345">
    <property type="entry name" value="HTH_GNTR"/>
    <property type="match status" value="1"/>
</dbReference>
<keyword evidence="6" id="KW-1185">Reference proteome</keyword>
<dbReference type="SUPFAM" id="SSF46785">
    <property type="entry name" value="Winged helix' DNA-binding domain"/>
    <property type="match status" value="1"/>
</dbReference>
<dbReference type="PROSITE" id="PS50949">
    <property type="entry name" value="HTH_GNTR"/>
    <property type="match status" value="1"/>
</dbReference>
<name>A0A223D3Z8_9BACL</name>
<sequence>MSFLITRKNGIPLYIQVKDAVLAEIKRGEWKAGDKLPTERVLSEKLQVSRNTVSQAYQELEAEGILSSVQGRGTFVCDRDDAVRLENRKDLLLKIIDIAMEESLQLGFSLEEFVELTGLRAKEKIDFLRQVRVAFIECNREQVEYFAKRLQCESGVSITPIVLDELRQDVERYEQAVATSDLVITTFFHYDEVKELLGMRKNVLAIALDPQIETIVRIARISHGRKIGLVCKSDNFAGKVLLALKNAGLDTVDIEVCAGMSSQEPVAEIVSRLDVVICSPGRRREVELHAHRRQEIIEFIYKPDVASINLLRAALIDLRRQ</sequence>
<dbReference type="CDD" id="cd07377">
    <property type="entry name" value="WHTH_GntR"/>
    <property type="match status" value="1"/>
</dbReference>
<dbReference type="PANTHER" id="PTHR38445">
    <property type="entry name" value="HTH-TYPE TRANSCRIPTIONAL REPRESSOR YTRA"/>
    <property type="match status" value="1"/>
</dbReference>
<protein>
    <submittedName>
        <fullName evidence="5">GntR family transcriptional regulator</fullName>
    </submittedName>
</protein>
<dbReference type="KEGG" id="tab:CIG75_15190"/>
<evidence type="ECO:0000259" key="4">
    <source>
        <dbReference type="PROSITE" id="PS50949"/>
    </source>
</evidence>
<dbReference type="PANTHER" id="PTHR38445:SF9">
    <property type="entry name" value="HTH-TYPE TRANSCRIPTIONAL REPRESSOR YTRA"/>
    <property type="match status" value="1"/>
</dbReference>
<evidence type="ECO:0000313" key="5">
    <source>
        <dbReference type="EMBL" id="ASS76153.1"/>
    </source>
</evidence>
<dbReference type="Pfam" id="PF00392">
    <property type="entry name" value="GntR"/>
    <property type="match status" value="1"/>
</dbReference>
<dbReference type="AlphaFoldDB" id="A0A223D3Z8"/>
<dbReference type="EMBL" id="CP022657">
    <property type="protein sequence ID" value="ASS76153.1"/>
    <property type="molecule type" value="Genomic_DNA"/>
</dbReference>
<evidence type="ECO:0000256" key="2">
    <source>
        <dbReference type="ARBA" id="ARBA00023125"/>
    </source>
</evidence>
<gene>
    <name evidence="5" type="ORF">CIG75_15190</name>
</gene>
<dbReference type="InterPro" id="IPR036390">
    <property type="entry name" value="WH_DNA-bd_sf"/>
</dbReference>
<dbReference type="Gene3D" id="1.10.10.10">
    <property type="entry name" value="Winged helix-like DNA-binding domain superfamily/Winged helix DNA-binding domain"/>
    <property type="match status" value="1"/>
</dbReference>
<keyword evidence="3" id="KW-0804">Transcription</keyword>
<dbReference type="InterPro" id="IPR000524">
    <property type="entry name" value="Tscrpt_reg_HTH_GntR"/>
</dbReference>
<dbReference type="GO" id="GO:0003677">
    <property type="term" value="F:DNA binding"/>
    <property type="evidence" value="ECO:0007669"/>
    <property type="project" value="UniProtKB-KW"/>
</dbReference>
<dbReference type="Proteomes" id="UP000214688">
    <property type="component" value="Chromosome"/>
</dbReference>
<reference evidence="5 6" key="1">
    <citation type="journal article" date="2015" name="Int. J. Syst. Evol. Microbiol.">
        <title>Tumebacillus algifaecis sp. nov., isolated from decomposing algal scum.</title>
        <authorList>
            <person name="Wu Y.F."/>
            <person name="Zhang B."/>
            <person name="Xing P."/>
            <person name="Wu Q.L."/>
            <person name="Liu S.J."/>
        </authorList>
    </citation>
    <scope>NUCLEOTIDE SEQUENCE [LARGE SCALE GENOMIC DNA]</scope>
    <source>
        <strain evidence="5 6">THMBR28</strain>
    </source>
</reference>
<evidence type="ECO:0000256" key="3">
    <source>
        <dbReference type="ARBA" id="ARBA00023163"/>
    </source>
</evidence>
<dbReference type="GO" id="GO:0003700">
    <property type="term" value="F:DNA-binding transcription factor activity"/>
    <property type="evidence" value="ECO:0007669"/>
    <property type="project" value="InterPro"/>
</dbReference>
<evidence type="ECO:0000256" key="1">
    <source>
        <dbReference type="ARBA" id="ARBA00023015"/>
    </source>
</evidence>
<dbReference type="RefSeq" id="WP_094237386.1">
    <property type="nucleotide sequence ID" value="NZ_CP022657.1"/>
</dbReference>
<feature type="domain" description="HTH gntR-type" evidence="4">
    <location>
        <begin position="11"/>
        <end position="79"/>
    </location>
</feature>